<dbReference type="SUPFAM" id="SSF49401">
    <property type="entry name" value="Bacterial adhesins"/>
    <property type="match status" value="1"/>
</dbReference>
<keyword evidence="3" id="KW-0732">Signal</keyword>
<gene>
    <name evidence="6" type="ORF">RFB13_04930</name>
</gene>
<sequence>MAFIWLMTLNKLRRPEHIKYSKCGAYGCARGERMKRIMQRTIGLLMFMVASNSAWAVVNCTALGSGSRTDIVQLTPPAISAGADIPVGTVIYQGRWISGSTGISVMDCTSTLDPASMWLNVAWSIEQAPMPLSSWSGSPFGGAVYETGIPGIGIAISRSNNGDAAKVGQPNYQFPNDVESPITGGHYKPYMANRVIYVSLIKTGVISPGNHTLDASKLPVAGLTIVNPLYHASTAGLPITVTRVQFQGQLTVSAQTCSTPLVAVAMGEYDIGEYFNRIGSTTPWLDASIRLTNCPTFYGFYNADNSTLMFDYSTGTGLVANSTSNSIGVRLTPATSVIDAANGVMEIDSTVPGAASGVGIQLGWGESSQTPTLFNFSTEQAMTLPKDGSPTIRVPLAARYIQTASAPTPGKANGKVVFTINYY</sequence>
<proteinExistence type="inferred from homology"/>
<dbReference type="RefSeq" id="WP_309205988.1">
    <property type="nucleotide sequence ID" value="NZ_CP133586.1"/>
</dbReference>
<evidence type="ECO:0000256" key="2">
    <source>
        <dbReference type="ARBA" id="ARBA00006671"/>
    </source>
</evidence>
<evidence type="ECO:0000256" key="3">
    <source>
        <dbReference type="ARBA" id="ARBA00022729"/>
    </source>
</evidence>
<dbReference type="Gene3D" id="2.60.40.1090">
    <property type="entry name" value="Fimbrial-type adhesion domain"/>
    <property type="match status" value="1"/>
</dbReference>
<dbReference type="InterPro" id="IPR050263">
    <property type="entry name" value="Bact_Fimbrial_Adh_Pro"/>
</dbReference>
<dbReference type="Pfam" id="PF00419">
    <property type="entry name" value="Fimbrial"/>
    <property type="match status" value="1"/>
</dbReference>
<organism evidence="6 7">
    <name type="scientific">Serratia fonticola</name>
    <dbReference type="NCBI Taxonomy" id="47917"/>
    <lineage>
        <taxon>Bacteria</taxon>
        <taxon>Pseudomonadati</taxon>
        <taxon>Pseudomonadota</taxon>
        <taxon>Gammaproteobacteria</taxon>
        <taxon>Enterobacterales</taxon>
        <taxon>Yersiniaceae</taxon>
        <taxon>Serratia</taxon>
    </lineage>
</organism>
<keyword evidence="7" id="KW-1185">Reference proteome</keyword>
<keyword evidence="4" id="KW-0281">Fimbrium</keyword>
<name>A0ABY9PT17_SERFO</name>
<reference evidence="6 7" key="1">
    <citation type="submission" date="2023-08" db="EMBL/GenBank/DDBJ databases">
        <title>Complete Genome and Methylome dissection of Serratia fonticola NEB369.</title>
        <authorList>
            <person name="Fomenkov A."/>
            <person name="Roberts R.D."/>
        </authorList>
    </citation>
    <scope>NUCLEOTIDE SEQUENCE [LARGE SCALE GENOMIC DNA]</scope>
    <source>
        <strain evidence="6 7">NEB369</strain>
    </source>
</reference>
<accession>A0ABY9PT17</accession>
<evidence type="ECO:0000313" key="7">
    <source>
        <dbReference type="Proteomes" id="UP001235341"/>
    </source>
</evidence>
<dbReference type="PANTHER" id="PTHR33420:SF12">
    <property type="entry name" value="FIMBRIN-LIKE PROTEIN FIMI-RELATED"/>
    <property type="match status" value="1"/>
</dbReference>
<dbReference type="InterPro" id="IPR008966">
    <property type="entry name" value="Adhesion_dom_sf"/>
</dbReference>
<dbReference type="EMBL" id="CP133586">
    <property type="protein sequence ID" value="WMT15689.1"/>
    <property type="molecule type" value="Genomic_DNA"/>
</dbReference>
<evidence type="ECO:0000256" key="4">
    <source>
        <dbReference type="ARBA" id="ARBA00023263"/>
    </source>
</evidence>
<dbReference type="Proteomes" id="UP001235341">
    <property type="component" value="Chromosome"/>
</dbReference>
<protein>
    <submittedName>
        <fullName evidence="6">Fimbrial protein</fullName>
    </submittedName>
</protein>
<comment type="similarity">
    <text evidence="2">Belongs to the fimbrial protein family.</text>
</comment>
<dbReference type="Gene3D" id="2.60.40.3310">
    <property type="match status" value="1"/>
</dbReference>
<comment type="subcellular location">
    <subcellularLocation>
        <location evidence="1">Fimbrium</location>
    </subcellularLocation>
</comment>
<feature type="domain" description="Fimbrial-type adhesion" evidence="5">
    <location>
        <begin position="245"/>
        <end position="422"/>
    </location>
</feature>
<dbReference type="PANTHER" id="PTHR33420">
    <property type="entry name" value="FIMBRIAL SUBUNIT ELFA-RELATED"/>
    <property type="match status" value="1"/>
</dbReference>
<dbReference type="InterPro" id="IPR036937">
    <property type="entry name" value="Adhesion_dom_fimbrial_sf"/>
</dbReference>
<evidence type="ECO:0000313" key="6">
    <source>
        <dbReference type="EMBL" id="WMT15689.1"/>
    </source>
</evidence>
<evidence type="ECO:0000256" key="1">
    <source>
        <dbReference type="ARBA" id="ARBA00004561"/>
    </source>
</evidence>
<dbReference type="InterPro" id="IPR000259">
    <property type="entry name" value="Adhesion_dom_fimbrial"/>
</dbReference>
<evidence type="ECO:0000259" key="5">
    <source>
        <dbReference type="Pfam" id="PF00419"/>
    </source>
</evidence>